<dbReference type="InterPro" id="IPR043519">
    <property type="entry name" value="NT_sf"/>
</dbReference>
<dbReference type="SUPFAM" id="SSF81301">
    <property type="entry name" value="Nucleotidyltransferase"/>
    <property type="match status" value="1"/>
</dbReference>
<dbReference type="GeneID" id="22913308"/>
<evidence type="ECO:0000313" key="1">
    <source>
        <dbReference type="EMBL" id="EZG59407.1"/>
    </source>
</evidence>
<evidence type="ECO:0008006" key="3">
    <source>
        <dbReference type="Google" id="ProtNLM"/>
    </source>
</evidence>
<gene>
    <name evidence="1" type="ORF">GNI_092420</name>
</gene>
<dbReference type="EMBL" id="AFNH02000691">
    <property type="protein sequence ID" value="EZG59407.1"/>
    <property type="molecule type" value="Genomic_DNA"/>
</dbReference>
<feature type="non-terminal residue" evidence="1">
    <location>
        <position position="619"/>
    </location>
</feature>
<keyword evidence="2" id="KW-1185">Reference proteome</keyword>
<organism evidence="1 2">
    <name type="scientific">Gregarina niphandrodes</name>
    <name type="common">Septate eugregarine</name>
    <dbReference type="NCBI Taxonomy" id="110365"/>
    <lineage>
        <taxon>Eukaryota</taxon>
        <taxon>Sar</taxon>
        <taxon>Alveolata</taxon>
        <taxon>Apicomplexa</taxon>
        <taxon>Conoidasida</taxon>
        <taxon>Gregarinasina</taxon>
        <taxon>Eugregarinorida</taxon>
        <taxon>Gregarinidae</taxon>
        <taxon>Gregarina</taxon>
    </lineage>
</organism>
<sequence>MYEAAAEHSRPSLRYSANVWSALRPHIRQELHPVLYEILRRCIRDERALKALLSYCAAHHPMADVSEEEKKSFKSEEHRAPLDSSDLASLICELGNENELLKLLGDRGPDFGLSLLVILELLFQVAFCLRRQKDSNPEVLNAMSYCSRLLEVLSLHLDCPPLWPHFTIKFGMTLTGLTYHRKLQTMAAFRLFQLNYFVFPQCRPRALAEGAPTHMLAVPRVEQTLWQLVSELALESAPAETLRAVAAGKRPKQLQCRVDAMALVFERLHHLATSLFGAQLFLYGSGATGFATVKSDIDVVLMVSATQQQRLLSEARAVRDAGGVDLNVFPAQSQTQPVSLVGDWSWLEEKVGPTAAAIWLNRKFAWAAHRLFGWSVQCVQSAYVPIIRVLACVDAQRALPCELPAPFRPDAAPGTAMVNLLRKVPPCAARCADSDADMLQLLAQAHGMSRTRVRTHIARAVAAEICAETIYSGWTPALVSLADPVLAQRILQGGDQTDPGGDQTDQGGDLEAGVTTLLKMFALFWRDLKERKEGLLDFASTRALSAALLPARPDTRVDDGRLSDIHATERDLYVVEADVSVGRQVGIHNSRLLRAYARIDPRVTALGVLIKQWAKTSGI</sequence>
<accession>A0A023B5A7</accession>
<evidence type="ECO:0000313" key="2">
    <source>
        <dbReference type="Proteomes" id="UP000019763"/>
    </source>
</evidence>
<dbReference type="GO" id="GO:0031123">
    <property type="term" value="P:RNA 3'-end processing"/>
    <property type="evidence" value="ECO:0007669"/>
    <property type="project" value="TreeGrafter"/>
</dbReference>
<reference evidence="1" key="1">
    <citation type="submission" date="2013-12" db="EMBL/GenBank/DDBJ databases">
        <authorList>
            <person name="Omoto C.K."/>
            <person name="Sibley D."/>
            <person name="Venepally P."/>
            <person name="Hadjithomas M."/>
            <person name="Karamycheva S."/>
            <person name="Brunk B."/>
            <person name="Roos D."/>
            <person name="Caler E."/>
            <person name="Lorenzi H."/>
        </authorList>
    </citation>
    <scope>NUCLEOTIDE SEQUENCE</scope>
</reference>
<protein>
    <recommendedName>
        <fullName evidence="3">Polymerase nucleotidyl transferase domain-containing protein</fullName>
    </recommendedName>
</protein>
<dbReference type="Gene3D" id="3.30.460.10">
    <property type="entry name" value="Beta Polymerase, domain 2"/>
    <property type="match status" value="1"/>
</dbReference>
<name>A0A023B5A7_GRENI</name>
<proteinExistence type="predicted"/>
<dbReference type="RefSeq" id="XP_011130894.1">
    <property type="nucleotide sequence ID" value="XM_011132592.1"/>
</dbReference>
<dbReference type="Gene3D" id="1.10.1410.10">
    <property type="match status" value="1"/>
</dbReference>
<dbReference type="AlphaFoldDB" id="A0A023B5A7"/>
<dbReference type="PANTHER" id="PTHR12271:SF40">
    <property type="entry name" value="POLY(A) RNA POLYMERASE GLD2"/>
    <property type="match status" value="1"/>
</dbReference>
<dbReference type="Proteomes" id="UP000019763">
    <property type="component" value="Unassembled WGS sequence"/>
</dbReference>
<comment type="caution">
    <text evidence="1">The sequence shown here is derived from an EMBL/GenBank/DDBJ whole genome shotgun (WGS) entry which is preliminary data.</text>
</comment>
<dbReference type="VEuPathDB" id="CryptoDB:GNI_092420"/>
<dbReference type="GO" id="GO:0016779">
    <property type="term" value="F:nucleotidyltransferase activity"/>
    <property type="evidence" value="ECO:0007669"/>
    <property type="project" value="TreeGrafter"/>
</dbReference>
<dbReference type="OrthoDB" id="2274644at2759"/>
<dbReference type="PANTHER" id="PTHR12271">
    <property type="entry name" value="POLY A POLYMERASE CID PAP -RELATED"/>
    <property type="match status" value="1"/>
</dbReference>